<dbReference type="EMBL" id="BLLK01000061">
    <property type="protein sequence ID" value="GFH58138.1"/>
    <property type="molecule type" value="Genomic_DNA"/>
</dbReference>
<dbReference type="Pfam" id="PF09995">
    <property type="entry name" value="MPAB_Lcp_cat"/>
    <property type="match status" value="1"/>
</dbReference>
<sequence>MFKIFSFDSNRIHNLINKANDIAEPSKTFNVHGRTVKWVDGRHYEKQELENYRLVGDVELDNILDLIAKSSKEDDVTFTNLIQQCANVYQRVESSLKEGKIRIQDMKLSEAESAMYDFYHHYHDNLPEIDFDQIQRGIDVFIQYSFVAGLALYYLALVPGFGIPKIAKVLEYTRYLAPPSTSEQVKTRLLDTGGFISTVMLPEEGSQLSASSLRPGSKGWTMALQVRTLHAKVRRKILKKMKSSWDIQEYGIPINQEDMAATLLAFSVNVIAGIEYITAKPMDKQEQLDYLALWRYIGWLLGVETVESKNCDPNYQNASRSKLAPIDPCGTRPDGQRSDSPIIHSRSTLESIIIHLMEPNDSSKKIVKHLLSVGQPATETSPSNLSSTRSKTSNSSVMYLYRCYMCRLHVGDNLADALDIPQINYFSWKSLMAVTLSRTILSIFRILFLVMMVSSSIKKKMFQYQFNMMGKFSKFWTSSHGKRMDKAAKKAMKSKQSMCPFSVAWTDESATHSKLD</sequence>
<evidence type="ECO:0000256" key="2">
    <source>
        <dbReference type="SAM" id="Phobius"/>
    </source>
</evidence>
<organism evidence="4 5">
    <name type="scientific">Chaetoceros tenuissimus</name>
    <dbReference type="NCBI Taxonomy" id="426638"/>
    <lineage>
        <taxon>Eukaryota</taxon>
        <taxon>Sar</taxon>
        <taxon>Stramenopiles</taxon>
        <taxon>Ochrophyta</taxon>
        <taxon>Bacillariophyta</taxon>
        <taxon>Coscinodiscophyceae</taxon>
        <taxon>Chaetocerotophycidae</taxon>
        <taxon>Chaetocerotales</taxon>
        <taxon>Chaetocerotaceae</taxon>
        <taxon>Chaetoceros</taxon>
    </lineage>
</organism>
<keyword evidence="2" id="KW-0812">Transmembrane</keyword>
<protein>
    <recommendedName>
        <fullName evidence="3">ER-bound oxygenase mpaB/mpaB'/Rubber oxygenase catalytic domain-containing protein</fullName>
    </recommendedName>
</protein>
<evidence type="ECO:0000259" key="3">
    <source>
        <dbReference type="Pfam" id="PF09995"/>
    </source>
</evidence>
<keyword evidence="2" id="KW-1133">Transmembrane helix</keyword>
<comment type="caution">
    <text evidence="4">The sequence shown here is derived from an EMBL/GenBank/DDBJ whole genome shotgun (WGS) entry which is preliminary data.</text>
</comment>
<gene>
    <name evidence="4" type="ORF">CTEN210_14614</name>
</gene>
<dbReference type="PANTHER" id="PTHR37539:SF1">
    <property type="entry name" value="ER-BOUND OXYGENASE MPAB_MPAB'_RUBBER OXYGENASE CATALYTIC DOMAIN-CONTAINING PROTEIN"/>
    <property type="match status" value="1"/>
</dbReference>
<dbReference type="Proteomes" id="UP001054902">
    <property type="component" value="Unassembled WGS sequence"/>
</dbReference>
<evidence type="ECO:0000313" key="4">
    <source>
        <dbReference type="EMBL" id="GFH58138.1"/>
    </source>
</evidence>
<dbReference type="AlphaFoldDB" id="A0AAD3D5J4"/>
<proteinExistence type="predicted"/>
<name>A0AAD3D5J4_9STRA</name>
<feature type="domain" description="ER-bound oxygenase mpaB/mpaB'/Rubber oxygenase catalytic" evidence="3">
    <location>
        <begin position="184"/>
        <end position="304"/>
    </location>
</feature>
<feature type="transmembrane region" description="Helical" evidence="2">
    <location>
        <begin position="431"/>
        <end position="453"/>
    </location>
</feature>
<dbReference type="PANTHER" id="PTHR37539">
    <property type="entry name" value="SECRETED PROTEIN-RELATED"/>
    <property type="match status" value="1"/>
</dbReference>
<keyword evidence="5" id="KW-1185">Reference proteome</keyword>
<keyword evidence="2" id="KW-0472">Membrane</keyword>
<evidence type="ECO:0000256" key="1">
    <source>
        <dbReference type="SAM" id="MobiDB-lite"/>
    </source>
</evidence>
<dbReference type="InterPro" id="IPR037473">
    <property type="entry name" value="Lcp-like"/>
</dbReference>
<feature type="region of interest" description="Disordered" evidence="1">
    <location>
        <begin position="317"/>
        <end position="341"/>
    </location>
</feature>
<dbReference type="InterPro" id="IPR018713">
    <property type="entry name" value="MPAB/Lcp_cat_dom"/>
</dbReference>
<dbReference type="GO" id="GO:0016491">
    <property type="term" value="F:oxidoreductase activity"/>
    <property type="evidence" value="ECO:0007669"/>
    <property type="project" value="InterPro"/>
</dbReference>
<accession>A0AAD3D5J4</accession>
<reference evidence="4 5" key="1">
    <citation type="journal article" date="2021" name="Sci. Rep.">
        <title>The genome of the diatom Chaetoceros tenuissimus carries an ancient integrated fragment of an extant virus.</title>
        <authorList>
            <person name="Hongo Y."/>
            <person name="Kimura K."/>
            <person name="Takaki Y."/>
            <person name="Yoshida Y."/>
            <person name="Baba S."/>
            <person name="Kobayashi G."/>
            <person name="Nagasaki K."/>
            <person name="Hano T."/>
            <person name="Tomaru Y."/>
        </authorList>
    </citation>
    <scope>NUCLEOTIDE SEQUENCE [LARGE SCALE GENOMIC DNA]</scope>
    <source>
        <strain evidence="4 5">NIES-3715</strain>
    </source>
</reference>
<evidence type="ECO:0000313" key="5">
    <source>
        <dbReference type="Proteomes" id="UP001054902"/>
    </source>
</evidence>